<evidence type="ECO:0000256" key="1">
    <source>
        <dbReference type="SAM" id="MobiDB-lite"/>
    </source>
</evidence>
<dbReference type="EMBL" id="SRLO01000228">
    <property type="protein sequence ID" value="TNN65870.1"/>
    <property type="molecule type" value="Genomic_DNA"/>
</dbReference>
<comment type="caution">
    <text evidence="2">The sequence shown here is derived from an EMBL/GenBank/DDBJ whole genome shotgun (WGS) entry which is preliminary data.</text>
</comment>
<protein>
    <submittedName>
        <fullName evidence="2">Uncharacterized protein</fullName>
    </submittedName>
</protein>
<feature type="region of interest" description="Disordered" evidence="1">
    <location>
        <begin position="61"/>
        <end position="85"/>
    </location>
</feature>
<sequence>MGTRVTDGAEWDGLWLRQAAHALHPTVKKALGQTATLSDTQATAKRCHRIWDDGRTHFNNGRDGSWCHGGSEAAQETMTEVQHQE</sequence>
<accession>A0A4Z2HJV0</accession>
<name>A0A4Z2HJV0_9TELE</name>
<feature type="compositionally biased region" description="Polar residues" evidence="1">
    <location>
        <begin position="74"/>
        <end position="85"/>
    </location>
</feature>
<reference evidence="2 3" key="1">
    <citation type="submission" date="2019-03" db="EMBL/GenBank/DDBJ databases">
        <title>First draft genome of Liparis tanakae, snailfish: a comprehensive survey of snailfish specific genes.</title>
        <authorList>
            <person name="Kim W."/>
            <person name="Song I."/>
            <person name="Jeong J.-H."/>
            <person name="Kim D."/>
            <person name="Kim S."/>
            <person name="Ryu S."/>
            <person name="Song J.Y."/>
            <person name="Lee S.K."/>
        </authorList>
    </citation>
    <scope>NUCLEOTIDE SEQUENCE [LARGE SCALE GENOMIC DNA]</scope>
    <source>
        <tissue evidence="2">Muscle</tissue>
    </source>
</reference>
<gene>
    <name evidence="2" type="ORF">EYF80_023870</name>
</gene>
<evidence type="ECO:0000313" key="3">
    <source>
        <dbReference type="Proteomes" id="UP000314294"/>
    </source>
</evidence>
<dbReference type="Proteomes" id="UP000314294">
    <property type="component" value="Unassembled WGS sequence"/>
</dbReference>
<keyword evidence="3" id="KW-1185">Reference proteome</keyword>
<organism evidence="2 3">
    <name type="scientific">Liparis tanakae</name>
    <name type="common">Tanaka's snailfish</name>
    <dbReference type="NCBI Taxonomy" id="230148"/>
    <lineage>
        <taxon>Eukaryota</taxon>
        <taxon>Metazoa</taxon>
        <taxon>Chordata</taxon>
        <taxon>Craniata</taxon>
        <taxon>Vertebrata</taxon>
        <taxon>Euteleostomi</taxon>
        <taxon>Actinopterygii</taxon>
        <taxon>Neopterygii</taxon>
        <taxon>Teleostei</taxon>
        <taxon>Neoteleostei</taxon>
        <taxon>Acanthomorphata</taxon>
        <taxon>Eupercaria</taxon>
        <taxon>Perciformes</taxon>
        <taxon>Cottioidei</taxon>
        <taxon>Cottales</taxon>
        <taxon>Liparidae</taxon>
        <taxon>Liparis</taxon>
    </lineage>
</organism>
<evidence type="ECO:0000313" key="2">
    <source>
        <dbReference type="EMBL" id="TNN65870.1"/>
    </source>
</evidence>
<proteinExistence type="predicted"/>
<dbReference type="AlphaFoldDB" id="A0A4Z2HJV0"/>